<dbReference type="NCBIfam" id="TIGR01837">
    <property type="entry name" value="PHA_granule_1"/>
    <property type="match status" value="1"/>
</dbReference>
<protein>
    <submittedName>
        <fullName evidence="2">Poly(Hydroxyalkanoate) granule-associated protein</fullName>
    </submittedName>
</protein>
<dbReference type="EMBL" id="CP001392">
    <property type="protein sequence ID" value="ACM32032.1"/>
    <property type="molecule type" value="Genomic_DNA"/>
</dbReference>
<dbReference type="AlphaFoldDB" id="A0A9J9QA41"/>
<dbReference type="InterPro" id="IPR008769">
    <property type="entry name" value="PhaF_PhaI"/>
</dbReference>
<evidence type="ECO:0000256" key="1">
    <source>
        <dbReference type="SAM" id="MobiDB-lite"/>
    </source>
</evidence>
<dbReference type="Proteomes" id="UP000000450">
    <property type="component" value="Chromosome"/>
</dbReference>
<dbReference type="KEGG" id="dia:Dtpsy_0552"/>
<name>A0A9J9QA41_ACIET</name>
<feature type="compositionally biased region" description="Basic and acidic residues" evidence="1">
    <location>
        <begin position="11"/>
        <end position="20"/>
    </location>
</feature>
<accession>A0A9J9QA41</accession>
<dbReference type="PANTHER" id="PTHR38664">
    <property type="entry name" value="SLR0058 PROTEIN"/>
    <property type="match status" value="1"/>
</dbReference>
<organism evidence="2 3">
    <name type="scientific">Acidovorax ebreus (strain TPSY)</name>
    <name type="common">Diaphorobacter sp. (strain TPSY)</name>
    <dbReference type="NCBI Taxonomy" id="535289"/>
    <lineage>
        <taxon>Bacteria</taxon>
        <taxon>Pseudomonadati</taxon>
        <taxon>Pseudomonadota</taxon>
        <taxon>Betaproteobacteria</taxon>
        <taxon>Burkholderiales</taxon>
        <taxon>Comamonadaceae</taxon>
        <taxon>Diaphorobacter</taxon>
    </lineage>
</organism>
<dbReference type="PANTHER" id="PTHR38664:SF1">
    <property type="entry name" value="SLR0058 PROTEIN"/>
    <property type="match status" value="1"/>
</dbReference>
<gene>
    <name evidence="2" type="ordered locus">Dtpsy_0552</name>
</gene>
<sequence>MPRVPPDDDTDPAREFPRMARESAQQIWLAGLGAFAKAQAEGGKVFEALVREGMALQRKTQDTAQEHWGEAAQRMGQMASGLGERAAGQWDRLEGIFEERVSKALQRLGVPTAQEVQALHERIDALTQELQALQERQADRDGMTTAPPPSRPSTHEG</sequence>
<dbReference type="RefSeq" id="WP_012655574.1">
    <property type="nucleotide sequence ID" value="NC_011992.1"/>
</dbReference>
<dbReference type="Pfam" id="PF05597">
    <property type="entry name" value="Phasin"/>
    <property type="match status" value="1"/>
</dbReference>
<keyword evidence="3" id="KW-1185">Reference proteome</keyword>
<feature type="region of interest" description="Disordered" evidence="1">
    <location>
        <begin position="134"/>
        <end position="157"/>
    </location>
</feature>
<feature type="region of interest" description="Disordered" evidence="1">
    <location>
        <begin position="1"/>
        <end position="20"/>
    </location>
</feature>
<proteinExistence type="predicted"/>
<evidence type="ECO:0000313" key="3">
    <source>
        <dbReference type="Proteomes" id="UP000000450"/>
    </source>
</evidence>
<reference evidence="2 3" key="1">
    <citation type="journal article" date="2010" name="J. Bacteriol.">
        <title>Completed genome sequence of the anaerobic iron-oxidizing bacterium Acidovorax ebreus strain TPSY.</title>
        <authorList>
            <person name="Byrne-Bailey K.G."/>
            <person name="Weber K.A."/>
            <person name="Chair A.H."/>
            <person name="Bose S."/>
            <person name="Knox T."/>
            <person name="Spanbauer T.L."/>
            <person name="Chertkov O."/>
            <person name="Coates J.D."/>
        </authorList>
    </citation>
    <scope>NUCLEOTIDE SEQUENCE [LARGE SCALE GENOMIC DNA]</scope>
    <source>
        <strain evidence="2 3">TPSY</strain>
    </source>
</reference>
<evidence type="ECO:0000313" key="2">
    <source>
        <dbReference type="EMBL" id="ACM32032.1"/>
    </source>
</evidence>